<dbReference type="RefSeq" id="WP_066192584.1">
    <property type="nucleotide sequence ID" value="NZ_JARMMB010000020.1"/>
</dbReference>
<evidence type="ECO:0000256" key="1">
    <source>
        <dbReference type="ARBA" id="ARBA00004236"/>
    </source>
</evidence>
<feature type="domain" description="Methyl-accepting transducer" evidence="9">
    <location>
        <begin position="277"/>
        <end position="527"/>
    </location>
</feature>
<evidence type="ECO:0000256" key="3">
    <source>
        <dbReference type="ARBA" id="ARBA00023136"/>
    </source>
</evidence>
<dbReference type="GO" id="GO:0007165">
    <property type="term" value="P:signal transduction"/>
    <property type="evidence" value="ECO:0007669"/>
    <property type="project" value="UniProtKB-KW"/>
</dbReference>
<dbReference type="PROSITE" id="PS50885">
    <property type="entry name" value="HAMP"/>
    <property type="match status" value="1"/>
</dbReference>
<accession>A0A2N0ZJD4</accession>
<evidence type="ECO:0000259" key="10">
    <source>
        <dbReference type="PROSITE" id="PS50885"/>
    </source>
</evidence>
<keyword evidence="4 6" id="KW-0807">Transducer</keyword>
<reference evidence="11 12" key="1">
    <citation type="journal article" date="2010" name="Int. J. Syst. Evol. Microbiol.">
        <title>Bacillus horneckiae sp. nov., isolated from a spacecraft-assembly clean room.</title>
        <authorList>
            <person name="Vaishampayan P."/>
            <person name="Probst A."/>
            <person name="Krishnamurthi S."/>
            <person name="Ghosh S."/>
            <person name="Osman S."/>
            <person name="McDowall A."/>
            <person name="Ruckmani A."/>
            <person name="Mayilraj S."/>
            <person name="Venkateswaran K."/>
        </authorList>
    </citation>
    <scope>NUCLEOTIDE SEQUENCE [LARGE SCALE GENOMIC DNA]</scope>
    <source>
        <strain evidence="12">1PO1SC</strain>
    </source>
</reference>
<dbReference type="AlphaFoldDB" id="A0A2N0ZJD4"/>
<dbReference type="InterPro" id="IPR004090">
    <property type="entry name" value="Chemotax_Me-accpt_rcpt"/>
</dbReference>
<keyword evidence="8" id="KW-1133">Transmembrane helix</keyword>
<dbReference type="Pfam" id="PF00015">
    <property type="entry name" value="MCPsignal"/>
    <property type="match status" value="1"/>
</dbReference>
<evidence type="ECO:0000256" key="6">
    <source>
        <dbReference type="PROSITE-ProRule" id="PRU00284"/>
    </source>
</evidence>
<feature type="compositionally biased region" description="Polar residues" evidence="7">
    <location>
        <begin position="520"/>
        <end position="538"/>
    </location>
</feature>
<dbReference type="PANTHER" id="PTHR32089:SF112">
    <property type="entry name" value="LYSOZYME-LIKE PROTEIN-RELATED"/>
    <property type="match status" value="1"/>
</dbReference>
<organism evidence="11 12">
    <name type="scientific">Cytobacillus horneckiae</name>
    <dbReference type="NCBI Taxonomy" id="549687"/>
    <lineage>
        <taxon>Bacteria</taxon>
        <taxon>Bacillati</taxon>
        <taxon>Bacillota</taxon>
        <taxon>Bacilli</taxon>
        <taxon>Bacillales</taxon>
        <taxon>Bacillaceae</taxon>
        <taxon>Cytobacillus</taxon>
    </lineage>
</organism>
<dbReference type="SMART" id="SM00304">
    <property type="entry name" value="HAMP"/>
    <property type="match status" value="1"/>
</dbReference>
<dbReference type="SUPFAM" id="SSF58104">
    <property type="entry name" value="Methyl-accepting chemotaxis protein (MCP) signaling domain"/>
    <property type="match status" value="1"/>
</dbReference>
<dbReference type="CDD" id="cd06225">
    <property type="entry name" value="HAMP"/>
    <property type="match status" value="1"/>
</dbReference>
<dbReference type="InterPro" id="IPR004089">
    <property type="entry name" value="MCPsignal_dom"/>
</dbReference>
<dbReference type="GO" id="GO:0005886">
    <property type="term" value="C:plasma membrane"/>
    <property type="evidence" value="ECO:0007669"/>
    <property type="project" value="UniProtKB-SubCell"/>
</dbReference>
<evidence type="ECO:0000256" key="4">
    <source>
        <dbReference type="ARBA" id="ARBA00023224"/>
    </source>
</evidence>
<dbReference type="GO" id="GO:0006935">
    <property type="term" value="P:chemotaxis"/>
    <property type="evidence" value="ECO:0007669"/>
    <property type="project" value="InterPro"/>
</dbReference>
<sequence>MRKFLSKLSLRLKLMMGFSIVILMTMASNGFIIYSISNINQNMERTLHDLPLLINNEKIAANMAERTSLLQAYFLSNDESYRIQFENGIEESIVLENRILELSDSERAKELIEKKVEWGNLSNQVLAEWDEGNKEEAINTLIKEVQPLEKELITGFKGIATENEGKIKEIAIEIIENGERIILTNIIISLSVIVIALLIAMSTAKIIITPIKNVMERMKRIGSGDLSQEPLTELTNDEIGHLAQSMNELQADLKTILLDISDVSETVASHSEELTQSAGEVASGAEQVSITMQELANGSEQLASKSTELASIASNFTIKVEEADHYGKEIESSSNEVLHMTNDGQELMDSSSNQMKQINSVVNDVVEKVETLYEKSKEITNLVVVINNVADQTSLLSLNAAIEAARAGEAGKGFAVVAIEVKKLAGQTAQSVKDITRIVEDIQGQFEVVVSSLTKGSEEVTKGTEQIDHTSKTFKEINASVGAMVESIQFISNSLSDVANNSVKMNQSVQEIAAISQESSAGVEQTSAATEQTGSSMEEVTGSAEQLAGLAEQLNKQVSKFKLL</sequence>
<dbReference type="Pfam" id="PF00672">
    <property type="entry name" value="HAMP"/>
    <property type="match status" value="1"/>
</dbReference>
<dbReference type="EMBL" id="PISD01000013">
    <property type="protein sequence ID" value="PKG29576.1"/>
    <property type="molecule type" value="Genomic_DNA"/>
</dbReference>
<keyword evidence="2" id="KW-1003">Cell membrane</keyword>
<protein>
    <submittedName>
        <fullName evidence="11">Methyl-accepting chemotaxis protein</fullName>
    </submittedName>
</protein>
<feature type="transmembrane region" description="Helical" evidence="8">
    <location>
        <begin position="12"/>
        <end position="36"/>
    </location>
</feature>
<dbReference type="Gene3D" id="1.10.287.950">
    <property type="entry name" value="Methyl-accepting chemotaxis protein"/>
    <property type="match status" value="1"/>
</dbReference>
<dbReference type="Gene3D" id="6.10.340.10">
    <property type="match status" value="1"/>
</dbReference>
<evidence type="ECO:0000256" key="2">
    <source>
        <dbReference type="ARBA" id="ARBA00022475"/>
    </source>
</evidence>
<feature type="transmembrane region" description="Helical" evidence="8">
    <location>
        <begin position="186"/>
        <end position="208"/>
    </location>
</feature>
<evidence type="ECO:0000256" key="7">
    <source>
        <dbReference type="SAM" id="MobiDB-lite"/>
    </source>
</evidence>
<keyword evidence="12" id="KW-1185">Reference proteome</keyword>
<comment type="similarity">
    <text evidence="5">Belongs to the methyl-accepting chemotaxis (MCP) protein family.</text>
</comment>
<keyword evidence="3 8" id="KW-0472">Membrane</keyword>
<gene>
    <name evidence="11" type="ORF">CWS20_06795</name>
</gene>
<comment type="caution">
    <text evidence="11">The sequence shown here is derived from an EMBL/GenBank/DDBJ whole genome shotgun (WGS) entry which is preliminary data.</text>
</comment>
<dbReference type="PRINTS" id="PR00260">
    <property type="entry name" value="CHEMTRNSDUCR"/>
</dbReference>
<comment type="subcellular location">
    <subcellularLocation>
        <location evidence="1">Cell membrane</location>
    </subcellularLocation>
</comment>
<dbReference type="PANTHER" id="PTHR32089">
    <property type="entry name" value="METHYL-ACCEPTING CHEMOTAXIS PROTEIN MCPB"/>
    <property type="match status" value="1"/>
</dbReference>
<evidence type="ECO:0000256" key="8">
    <source>
        <dbReference type="SAM" id="Phobius"/>
    </source>
</evidence>
<dbReference type="GO" id="GO:0004888">
    <property type="term" value="F:transmembrane signaling receptor activity"/>
    <property type="evidence" value="ECO:0007669"/>
    <property type="project" value="InterPro"/>
</dbReference>
<evidence type="ECO:0000313" key="12">
    <source>
        <dbReference type="Proteomes" id="UP000233343"/>
    </source>
</evidence>
<feature type="domain" description="HAMP" evidence="10">
    <location>
        <begin position="205"/>
        <end position="258"/>
    </location>
</feature>
<evidence type="ECO:0000256" key="5">
    <source>
        <dbReference type="ARBA" id="ARBA00029447"/>
    </source>
</evidence>
<dbReference type="PROSITE" id="PS50111">
    <property type="entry name" value="CHEMOTAXIS_TRANSDUC_2"/>
    <property type="match status" value="1"/>
</dbReference>
<dbReference type="InterPro" id="IPR003660">
    <property type="entry name" value="HAMP_dom"/>
</dbReference>
<proteinExistence type="inferred from homology"/>
<keyword evidence="8" id="KW-0812">Transmembrane</keyword>
<dbReference type="Proteomes" id="UP000233343">
    <property type="component" value="Unassembled WGS sequence"/>
</dbReference>
<feature type="region of interest" description="Disordered" evidence="7">
    <location>
        <begin position="520"/>
        <end position="542"/>
    </location>
</feature>
<evidence type="ECO:0000259" key="9">
    <source>
        <dbReference type="PROSITE" id="PS50111"/>
    </source>
</evidence>
<dbReference type="SMART" id="SM00283">
    <property type="entry name" value="MA"/>
    <property type="match status" value="1"/>
</dbReference>
<evidence type="ECO:0000313" key="11">
    <source>
        <dbReference type="EMBL" id="PKG29576.1"/>
    </source>
</evidence>
<name>A0A2N0ZJD4_9BACI</name>